<dbReference type="STRING" id="3775.A0A1Q3C339"/>
<evidence type="ECO:0000259" key="1">
    <source>
        <dbReference type="Pfam" id="PF23324"/>
    </source>
</evidence>
<dbReference type="AlphaFoldDB" id="A0A1Q3C339"/>
<evidence type="ECO:0000313" key="2">
    <source>
        <dbReference type="EMBL" id="GAV74581.1"/>
    </source>
</evidence>
<feature type="non-terminal residue" evidence="2">
    <location>
        <position position="114"/>
    </location>
</feature>
<name>A0A1Q3C339_CEPFO</name>
<dbReference type="EMBL" id="BDDD01001251">
    <property type="protein sequence ID" value="GAV74581.1"/>
    <property type="molecule type" value="Genomic_DNA"/>
</dbReference>
<protein>
    <recommendedName>
        <fullName evidence="1">DUF7086 domain-containing protein</fullName>
    </recommendedName>
</protein>
<dbReference type="PANTHER" id="PTHR34272:SF1">
    <property type="entry name" value="EXPRESSED PROTEIN"/>
    <property type="match status" value="1"/>
</dbReference>
<dbReference type="InterPro" id="IPR055513">
    <property type="entry name" value="DUF7086"/>
</dbReference>
<gene>
    <name evidence="2" type="ORF">CFOL_v3_18061</name>
</gene>
<dbReference type="InParanoid" id="A0A1Q3C339"/>
<feature type="domain" description="DUF7086" evidence="1">
    <location>
        <begin position="2"/>
        <end position="112"/>
    </location>
</feature>
<feature type="non-terminal residue" evidence="2">
    <location>
        <position position="1"/>
    </location>
</feature>
<dbReference type="Proteomes" id="UP000187406">
    <property type="component" value="Unassembled WGS sequence"/>
</dbReference>
<keyword evidence="3" id="KW-1185">Reference proteome</keyword>
<dbReference type="Pfam" id="PF23324">
    <property type="entry name" value="DUF7086"/>
    <property type="match status" value="1"/>
</dbReference>
<accession>A0A1Q3C339</accession>
<organism evidence="2 3">
    <name type="scientific">Cephalotus follicularis</name>
    <name type="common">Albany pitcher plant</name>
    <dbReference type="NCBI Taxonomy" id="3775"/>
    <lineage>
        <taxon>Eukaryota</taxon>
        <taxon>Viridiplantae</taxon>
        <taxon>Streptophyta</taxon>
        <taxon>Embryophyta</taxon>
        <taxon>Tracheophyta</taxon>
        <taxon>Spermatophyta</taxon>
        <taxon>Magnoliopsida</taxon>
        <taxon>eudicotyledons</taxon>
        <taxon>Gunneridae</taxon>
        <taxon>Pentapetalae</taxon>
        <taxon>rosids</taxon>
        <taxon>fabids</taxon>
        <taxon>Oxalidales</taxon>
        <taxon>Cephalotaceae</taxon>
        <taxon>Cephalotus</taxon>
    </lineage>
</organism>
<dbReference type="PANTHER" id="PTHR34272">
    <property type="entry name" value="EXPRESSED PROTEIN"/>
    <property type="match status" value="1"/>
</dbReference>
<reference evidence="3" key="1">
    <citation type="submission" date="2016-04" db="EMBL/GenBank/DDBJ databases">
        <title>Cephalotus genome sequencing.</title>
        <authorList>
            <person name="Fukushima K."/>
            <person name="Hasebe M."/>
            <person name="Fang X."/>
        </authorList>
    </citation>
    <scope>NUCLEOTIDE SEQUENCE [LARGE SCALE GENOMIC DNA]</scope>
    <source>
        <strain evidence="3">cv. St1</strain>
    </source>
</reference>
<evidence type="ECO:0000313" key="3">
    <source>
        <dbReference type="Proteomes" id="UP000187406"/>
    </source>
</evidence>
<comment type="caution">
    <text evidence="2">The sequence shown here is derived from an EMBL/GenBank/DDBJ whole genome shotgun (WGS) entry which is preliminary data.</text>
</comment>
<sequence length="114" mass="13505">TFKGELTCEQCGAPKILEVRLQDNHSRIFYCICSLVFMGESPEIWMNPRLDEKCSSCEPGYMTPKPETRDKNNWVFLYLIEALGCLSLDDLRRYCRENELYDMEEKERVLFTLF</sequence>
<proteinExistence type="predicted"/>